<dbReference type="InterPro" id="IPR011545">
    <property type="entry name" value="DEAD/DEAH_box_helicase_dom"/>
</dbReference>
<dbReference type="FunFam" id="3.40.50.300:FF:000767">
    <property type="entry name" value="Putative ATP-dependent RNA helicase DHX35"/>
    <property type="match status" value="1"/>
</dbReference>
<gene>
    <name evidence="13" type="ORF">ECC02_006727</name>
</gene>
<dbReference type="GO" id="GO:0008380">
    <property type="term" value="P:RNA splicing"/>
    <property type="evidence" value="ECO:0007669"/>
    <property type="project" value="UniProtKB-KW"/>
</dbReference>
<dbReference type="GO" id="GO:0016787">
    <property type="term" value="F:hydrolase activity"/>
    <property type="evidence" value="ECO:0007669"/>
    <property type="project" value="UniProtKB-KW"/>
</dbReference>
<dbReference type="GO" id="GO:0006397">
    <property type="term" value="P:mRNA processing"/>
    <property type="evidence" value="ECO:0007669"/>
    <property type="project" value="UniProtKB-KW"/>
</dbReference>
<keyword evidence="10" id="KW-0472">Membrane</keyword>
<evidence type="ECO:0000256" key="1">
    <source>
        <dbReference type="ARBA" id="ARBA00012552"/>
    </source>
</evidence>
<dbReference type="SMART" id="SM00487">
    <property type="entry name" value="DEXDc"/>
    <property type="match status" value="1"/>
</dbReference>
<keyword evidence="10" id="KW-1133">Transmembrane helix</keyword>
<organism evidence="13 14">
    <name type="scientific">Trypanosoma cruzi</name>
    <dbReference type="NCBI Taxonomy" id="5693"/>
    <lineage>
        <taxon>Eukaryota</taxon>
        <taxon>Discoba</taxon>
        <taxon>Euglenozoa</taxon>
        <taxon>Kinetoplastea</taxon>
        <taxon>Metakinetoplastina</taxon>
        <taxon>Trypanosomatida</taxon>
        <taxon>Trypanosomatidae</taxon>
        <taxon>Trypanosoma</taxon>
        <taxon>Schizotrypanum</taxon>
    </lineage>
</organism>
<dbReference type="InterPro" id="IPR027417">
    <property type="entry name" value="P-loop_NTPase"/>
</dbReference>
<evidence type="ECO:0000256" key="8">
    <source>
        <dbReference type="ARBA" id="ARBA00047984"/>
    </source>
</evidence>
<keyword evidence="2" id="KW-0507">mRNA processing</keyword>
<keyword evidence="4" id="KW-0378">Hydrolase</keyword>
<dbReference type="Proteomes" id="UP000583944">
    <property type="component" value="Unassembled WGS sequence"/>
</dbReference>
<sequence>MCLYWRLWVVLCCDCGGFPFFFFFVLVVDRGRGREEGRRRAMEAGKNPYNGRVLSPRYYTLLHGREKLPVFAAKDKIQRLVARYQTLLLVGETGSGKTTQVPQFILEMNPEHAIACTQPRRVAATSVSERVAEELDVTLGEEVGYAIRFDDMSSERTRLKYLTDGMLLREAMSDPLLLRYSVIILDEAHERTVHTDVLIGVVKELLPRRPELRVVVMSATLEERRFQVYFPEAPLVHIAGRMFGVEVYFSRSPEANYVEAAIRTATQIHLYEGEGDILIFLTGEDEIEQTVERLQKGICMAEHSSADCHKGPVVVLPLYSALPPQQQRKVFQKVPPGTRKIVVATNVAETSLTIDGVVFVVDSGFSKQKVFNPKLRVESLLVTPISQASARQRCGRAGRTKPGKCFRLYTIKAFDTLLQPQTYPEILRCNLGSVVLHMKMMGVEDLVNFDFVEPPAPETLMRALELLNYLGAINDDGDMTEIGRQMAEFPLEPEMAAMLLHSPEYGCSDDIARICAMLSVQSPFVTPTNDQRGRAMRCREQFNHPTGDHVAFLNAFNAFYDANNKSAAWASENYLNPRVMRQAVSIYRQLLGVMRRLGRDVCSTYSRPPTRAPRETDVKDEFANEIRRAILRGYFTKVALSLPTKNQFMTLKDDVKCLLFPSTFLNRRPKFVVFNELVLTSNTYIRTVTAVADEWLLEASPTYFAREEFDGVSRQVFDELHRRRHRHAENRGGCSEKRPRTFDSDDDDDDDDDDDSESS</sequence>
<proteinExistence type="predicted"/>
<evidence type="ECO:0000256" key="4">
    <source>
        <dbReference type="ARBA" id="ARBA00022801"/>
    </source>
</evidence>
<dbReference type="SMART" id="SM00490">
    <property type="entry name" value="HELICc"/>
    <property type="match status" value="1"/>
</dbReference>
<dbReference type="InterPro" id="IPR014001">
    <property type="entry name" value="Helicase_ATP-bd"/>
</dbReference>
<dbReference type="PROSITE" id="PS51194">
    <property type="entry name" value="HELICASE_CTER"/>
    <property type="match status" value="1"/>
</dbReference>
<evidence type="ECO:0000313" key="13">
    <source>
        <dbReference type="EMBL" id="KAF5220291.1"/>
    </source>
</evidence>
<keyword evidence="5" id="KW-0347">Helicase</keyword>
<evidence type="ECO:0000256" key="10">
    <source>
        <dbReference type="SAM" id="Phobius"/>
    </source>
</evidence>
<dbReference type="Gene3D" id="3.40.50.300">
    <property type="entry name" value="P-loop containing nucleotide triphosphate hydrolases"/>
    <property type="match status" value="2"/>
</dbReference>
<evidence type="ECO:0000259" key="12">
    <source>
        <dbReference type="PROSITE" id="PS51194"/>
    </source>
</evidence>
<keyword evidence="7" id="KW-0508">mRNA splicing</keyword>
<comment type="caution">
    <text evidence="13">The sequence shown here is derived from an EMBL/GenBank/DDBJ whole genome shotgun (WGS) entry which is preliminary data.</text>
</comment>
<dbReference type="InterPro" id="IPR011709">
    <property type="entry name" value="DEAD-box_helicase_OB_fold"/>
</dbReference>
<dbReference type="SUPFAM" id="SSF52540">
    <property type="entry name" value="P-loop containing nucleoside triphosphate hydrolases"/>
    <property type="match status" value="1"/>
</dbReference>
<feature type="transmembrane region" description="Helical" evidence="10">
    <location>
        <begin position="6"/>
        <end position="28"/>
    </location>
</feature>
<dbReference type="InterPro" id="IPR003593">
    <property type="entry name" value="AAA+_ATPase"/>
</dbReference>
<dbReference type="InterPro" id="IPR002464">
    <property type="entry name" value="DNA/RNA_helicase_DEAH_CS"/>
</dbReference>
<dbReference type="CDD" id="cd18791">
    <property type="entry name" value="SF2_C_RHA"/>
    <property type="match status" value="1"/>
</dbReference>
<comment type="catalytic activity">
    <reaction evidence="8">
        <text>ATP + H2O = ADP + phosphate + H(+)</text>
        <dbReference type="Rhea" id="RHEA:13065"/>
        <dbReference type="ChEBI" id="CHEBI:15377"/>
        <dbReference type="ChEBI" id="CHEBI:15378"/>
        <dbReference type="ChEBI" id="CHEBI:30616"/>
        <dbReference type="ChEBI" id="CHEBI:43474"/>
        <dbReference type="ChEBI" id="CHEBI:456216"/>
        <dbReference type="EC" id="3.6.4.13"/>
    </reaction>
</comment>
<feature type="region of interest" description="Disordered" evidence="9">
    <location>
        <begin position="726"/>
        <end position="759"/>
    </location>
</feature>
<dbReference type="Pfam" id="PF21010">
    <property type="entry name" value="HA2_C"/>
    <property type="match status" value="1"/>
</dbReference>
<dbReference type="AlphaFoldDB" id="A0A7J6Y0K3"/>
<keyword evidence="3" id="KW-0547">Nucleotide-binding</keyword>
<dbReference type="PANTHER" id="PTHR18934">
    <property type="entry name" value="ATP-DEPENDENT RNA HELICASE"/>
    <property type="match status" value="1"/>
</dbReference>
<feature type="compositionally biased region" description="Basic and acidic residues" evidence="9">
    <location>
        <begin position="734"/>
        <end position="743"/>
    </location>
</feature>
<dbReference type="InterPro" id="IPR048333">
    <property type="entry name" value="HA2_WH"/>
</dbReference>
<dbReference type="InterPro" id="IPR001650">
    <property type="entry name" value="Helicase_C-like"/>
</dbReference>
<dbReference type="Pfam" id="PF07717">
    <property type="entry name" value="OB_NTP_bind"/>
    <property type="match status" value="1"/>
</dbReference>
<dbReference type="Pfam" id="PF04408">
    <property type="entry name" value="WHD_HA2"/>
    <property type="match status" value="1"/>
</dbReference>
<evidence type="ECO:0000259" key="11">
    <source>
        <dbReference type="PROSITE" id="PS51192"/>
    </source>
</evidence>
<keyword evidence="10" id="KW-0812">Transmembrane</keyword>
<accession>A0A7J6Y0K3</accession>
<dbReference type="PROSITE" id="PS51192">
    <property type="entry name" value="HELICASE_ATP_BIND_1"/>
    <property type="match status" value="1"/>
</dbReference>
<evidence type="ECO:0000256" key="5">
    <source>
        <dbReference type="ARBA" id="ARBA00022806"/>
    </source>
</evidence>
<dbReference type="EC" id="3.6.4.13" evidence="1"/>
<evidence type="ECO:0000256" key="3">
    <source>
        <dbReference type="ARBA" id="ARBA00022741"/>
    </source>
</evidence>
<protein>
    <recommendedName>
        <fullName evidence="1">RNA helicase</fullName>
        <ecNumber evidence="1">3.6.4.13</ecNumber>
    </recommendedName>
</protein>
<dbReference type="GO" id="GO:0005524">
    <property type="term" value="F:ATP binding"/>
    <property type="evidence" value="ECO:0007669"/>
    <property type="project" value="UniProtKB-KW"/>
</dbReference>
<reference evidence="13 14" key="1">
    <citation type="journal article" date="2019" name="Genome Biol. Evol.">
        <title>Nanopore Sequencing Significantly Improves Genome Assembly of the Protozoan Parasite Trypanosoma cruzi.</title>
        <authorList>
            <person name="Diaz-Viraque F."/>
            <person name="Pita S."/>
            <person name="Greif G."/>
            <person name="de Souza R.C.M."/>
            <person name="Iraola G."/>
            <person name="Robello C."/>
        </authorList>
    </citation>
    <scope>NUCLEOTIDE SEQUENCE [LARGE SCALE GENOMIC DNA]</scope>
    <source>
        <strain evidence="13 14">Berenice</strain>
    </source>
</reference>
<evidence type="ECO:0000256" key="9">
    <source>
        <dbReference type="SAM" id="MobiDB-lite"/>
    </source>
</evidence>
<evidence type="ECO:0000256" key="7">
    <source>
        <dbReference type="ARBA" id="ARBA00023187"/>
    </source>
</evidence>
<keyword evidence="6" id="KW-0067">ATP-binding</keyword>
<dbReference type="EMBL" id="JABDHM010000054">
    <property type="protein sequence ID" value="KAF5220291.1"/>
    <property type="molecule type" value="Genomic_DNA"/>
</dbReference>
<name>A0A7J6Y0K3_TRYCR</name>
<dbReference type="SMART" id="SM00382">
    <property type="entry name" value="AAA"/>
    <property type="match status" value="1"/>
</dbReference>
<dbReference type="VEuPathDB" id="TriTrypDB:BCY84_19213"/>
<dbReference type="PANTHER" id="PTHR18934:SF261">
    <property type="entry name" value="SPLICING FACTOR ATP-DEPENDENT RNA HELICASE, PUTATIVE-RELATED"/>
    <property type="match status" value="1"/>
</dbReference>
<dbReference type="PROSITE" id="PS00690">
    <property type="entry name" value="DEAH_ATP_HELICASE"/>
    <property type="match status" value="1"/>
</dbReference>
<dbReference type="FunFam" id="1.20.120.1080:FF:000003">
    <property type="entry name" value="Pre-mRNA-splicing factor ATP-dependent RNA helicase PRP43"/>
    <property type="match status" value="1"/>
</dbReference>
<dbReference type="VEuPathDB" id="TriTrypDB:ECC02_006727"/>
<evidence type="ECO:0000256" key="2">
    <source>
        <dbReference type="ARBA" id="ARBA00022664"/>
    </source>
</evidence>
<dbReference type="FunFam" id="3.40.50.300:FF:000615">
    <property type="entry name" value="pre-mRNA-splicing factor ATP-dependent RNA helicase DEAH7"/>
    <property type="match status" value="1"/>
</dbReference>
<feature type="compositionally biased region" description="Acidic residues" evidence="9">
    <location>
        <begin position="744"/>
        <end position="759"/>
    </location>
</feature>
<dbReference type="Pfam" id="PF00270">
    <property type="entry name" value="DEAD"/>
    <property type="match status" value="1"/>
</dbReference>
<evidence type="ECO:0000256" key="6">
    <source>
        <dbReference type="ARBA" id="ARBA00022840"/>
    </source>
</evidence>
<dbReference type="InterPro" id="IPR007502">
    <property type="entry name" value="Helicase-assoc_dom"/>
</dbReference>
<dbReference type="GO" id="GO:0003723">
    <property type="term" value="F:RNA binding"/>
    <property type="evidence" value="ECO:0007669"/>
    <property type="project" value="TreeGrafter"/>
</dbReference>
<dbReference type="Pfam" id="PF00271">
    <property type="entry name" value="Helicase_C"/>
    <property type="match status" value="1"/>
</dbReference>
<dbReference type="GO" id="GO:0003724">
    <property type="term" value="F:RNA helicase activity"/>
    <property type="evidence" value="ECO:0007669"/>
    <property type="project" value="UniProtKB-EC"/>
</dbReference>
<dbReference type="Gene3D" id="1.20.120.1080">
    <property type="match status" value="1"/>
</dbReference>
<evidence type="ECO:0000313" key="14">
    <source>
        <dbReference type="Proteomes" id="UP000583944"/>
    </source>
</evidence>
<feature type="domain" description="Helicase C-terminal" evidence="12">
    <location>
        <begin position="264"/>
        <end position="442"/>
    </location>
</feature>
<feature type="domain" description="Helicase ATP-binding" evidence="11">
    <location>
        <begin position="78"/>
        <end position="239"/>
    </location>
</feature>
<dbReference type="SMART" id="SM00847">
    <property type="entry name" value="HA2"/>
    <property type="match status" value="1"/>
</dbReference>